<dbReference type="Gene3D" id="1.10.287.950">
    <property type="entry name" value="Methyl-accepting chemotaxis protein"/>
    <property type="match status" value="1"/>
</dbReference>
<evidence type="ECO:0000256" key="1">
    <source>
        <dbReference type="ARBA" id="ARBA00023224"/>
    </source>
</evidence>
<dbReference type="InterPro" id="IPR004090">
    <property type="entry name" value="Chemotax_Me-accpt_rcpt"/>
</dbReference>
<dbReference type="Pfam" id="PF00015">
    <property type="entry name" value="MCPsignal"/>
    <property type="match status" value="1"/>
</dbReference>
<organism evidence="6 7">
    <name type="scientific">Desulfobacter hydrogenophilus</name>
    <dbReference type="NCBI Taxonomy" id="2291"/>
    <lineage>
        <taxon>Bacteria</taxon>
        <taxon>Pseudomonadati</taxon>
        <taxon>Thermodesulfobacteriota</taxon>
        <taxon>Desulfobacteria</taxon>
        <taxon>Desulfobacterales</taxon>
        <taxon>Desulfobacteraceae</taxon>
        <taxon>Desulfobacter</taxon>
    </lineage>
</organism>
<dbReference type="Proteomes" id="UP000293902">
    <property type="component" value="Chromosome"/>
</dbReference>
<accession>A0A328F9G0</accession>
<comment type="similarity">
    <text evidence="2">Belongs to the methyl-accepting chemotaxis (MCP) protein family.</text>
</comment>
<evidence type="ECO:0000256" key="3">
    <source>
        <dbReference type="PROSITE-ProRule" id="PRU00284"/>
    </source>
</evidence>
<dbReference type="PROSITE" id="PS50111">
    <property type="entry name" value="CHEMOTAXIS_TRANSDUC_2"/>
    <property type="match status" value="1"/>
</dbReference>
<dbReference type="GO" id="GO:0006935">
    <property type="term" value="P:chemotaxis"/>
    <property type="evidence" value="ECO:0007669"/>
    <property type="project" value="InterPro"/>
</dbReference>
<sequence length="262" mass="28476">MGGLILSINTLGISISELMSFIHNVSSTLEDRADNLNTASVELREASQLQSNLIDEPTQSIVELSNYVVENNENVDSLIAETKQMKNIISTIADLAEQTDILALKATIETARAGEHGKGFAVVSQEVKNLANQTKEALSEINNTINTVVMTVNEVATASTGQQEKIAALANGFKKVAAITQTNSRVGEKVNEFAEDIHMHIESLVATAAKANTLKRLMDQICDMEFVFEIAALKLEMINFVCTFTESISALGVSEKIEKQSR</sequence>
<dbReference type="PANTHER" id="PTHR32089">
    <property type="entry name" value="METHYL-ACCEPTING CHEMOTAXIS PROTEIN MCPB"/>
    <property type="match status" value="1"/>
</dbReference>
<evidence type="ECO:0000313" key="8">
    <source>
        <dbReference type="Proteomes" id="UP000293902"/>
    </source>
</evidence>
<dbReference type="GO" id="GO:0007165">
    <property type="term" value="P:signal transduction"/>
    <property type="evidence" value="ECO:0007669"/>
    <property type="project" value="UniProtKB-KW"/>
</dbReference>
<dbReference type="PANTHER" id="PTHR32089:SF112">
    <property type="entry name" value="LYSOZYME-LIKE PROTEIN-RELATED"/>
    <property type="match status" value="1"/>
</dbReference>
<evidence type="ECO:0000313" key="7">
    <source>
        <dbReference type="Proteomes" id="UP000248798"/>
    </source>
</evidence>
<name>A0A328F9G0_9BACT</name>
<reference evidence="6 7" key="1">
    <citation type="submission" date="2018-06" db="EMBL/GenBank/DDBJ databases">
        <title>Complete Genome Sequence of Desulfobacter hydrogenophilus (DSM3380).</title>
        <authorList>
            <person name="Marietou A."/>
            <person name="Schreiber L."/>
            <person name="Marshall I."/>
            <person name="Jorgensen B."/>
        </authorList>
    </citation>
    <scope>NUCLEOTIDE SEQUENCE [LARGE SCALE GENOMIC DNA]</scope>
    <source>
        <strain evidence="6 7">DSM 3380</strain>
    </source>
</reference>
<gene>
    <name evidence="6" type="ORF">DO021_16105</name>
    <name evidence="5" type="ORF">EYB58_17935</name>
</gene>
<protein>
    <recommendedName>
        <fullName evidence="4">Methyl-accepting transducer domain-containing protein</fullName>
    </recommendedName>
</protein>
<dbReference type="InterPro" id="IPR004089">
    <property type="entry name" value="MCPsignal_dom"/>
</dbReference>
<dbReference type="OrthoDB" id="5411313at2"/>
<dbReference type="GO" id="GO:0004888">
    <property type="term" value="F:transmembrane signaling receptor activity"/>
    <property type="evidence" value="ECO:0007669"/>
    <property type="project" value="InterPro"/>
</dbReference>
<dbReference type="SMART" id="SM00283">
    <property type="entry name" value="MA"/>
    <property type="match status" value="1"/>
</dbReference>
<evidence type="ECO:0000259" key="4">
    <source>
        <dbReference type="PROSITE" id="PS50111"/>
    </source>
</evidence>
<keyword evidence="8" id="KW-1185">Reference proteome</keyword>
<dbReference type="SUPFAM" id="SSF58104">
    <property type="entry name" value="Methyl-accepting chemotaxis protein (MCP) signaling domain"/>
    <property type="match status" value="1"/>
</dbReference>
<dbReference type="EMBL" id="QLNI01000034">
    <property type="protein sequence ID" value="RAM00999.1"/>
    <property type="molecule type" value="Genomic_DNA"/>
</dbReference>
<dbReference type="PRINTS" id="PR00260">
    <property type="entry name" value="CHEMTRNSDUCR"/>
</dbReference>
<proteinExistence type="inferred from homology"/>
<feature type="domain" description="Methyl-accepting transducer" evidence="4">
    <location>
        <begin position="14"/>
        <end position="225"/>
    </location>
</feature>
<dbReference type="Proteomes" id="UP000248798">
    <property type="component" value="Unassembled WGS sequence"/>
</dbReference>
<keyword evidence="1 3" id="KW-0807">Transducer</keyword>
<evidence type="ECO:0000313" key="5">
    <source>
        <dbReference type="EMBL" id="QBH14639.1"/>
    </source>
</evidence>
<evidence type="ECO:0000313" key="6">
    <source>
        <dbReference type="EMBL" id="RAM00999.1"/>
    </source>
</evidence>
<dbReference type="AlphaFoldDB" id="A0A328F9G0"/>
<reference evidence="5 8" key="2">
    <citation type="submission" date="2019-02" db="EMBL/GenBank/DDBJ databases">
        <title>Complete genome sequence of Desulfobacter hydrogenophilus AcRS1.</title>
        <authorList>
            <person name="Marietou A."/>
            <person name="Lund M.B."/>
            <person name="Marshall I.P.G."/>
            <person name="Schreiber L."/>
            <person name="Jorgensen B."/>
        </authorList>
    </citation>
    <scope>NUCLEOTIDE SEQUENCE [LARGE SCALE GENOMIC DNA]</scope>
    <source>
        <strain evidence="5 8">AcRS1</strain>
    </source>
</reference>
<dbReference type="EMBL" id="CP036313">
    <property type="protein sequence ID" value="QBH14639.1"/>
    <property type="molecule type" value="Genomic_DNA"/>
</dbReference>
<evidence type="ECO:0000256" key="2">
    <source>
        <dbReference type="ARBA" id="ARBA00029447"/>
    </source>
</evidence>
<dbReference type="GO" id="GO:0016020">
    <property type="term" value="C:membrane"/>
    <property type="evidence" value="ECO:0007669"/>
    <property type="project" value="InterPro"/>
</dbReference>
<dbReference type="RefSeq" id="WP_111958524.1">
    <property type="nucleotide sequence ID" value="NZ_CP036313.1"/>
</dbReference>